<dbReference type="Proteomes" id="UP000774326">
    <property type="component" value="Unassembled WGS sequence"/>
</dbReference>
<evidence type="ECO:0000256" key="1">
    <source>
        <dbReference type="SAM" id="MobiDB-lite"/>
    </source>
</evidence>
<feature type="compositionally biased region" description="Basic and acidic residues" evidence="1">
    <location>
        <begin position="1"/>
        <end position="25"/>
    </location>
</feature>
<feature type="region of interest" description="Disordered" evidence="1">
    <location>
        <begin position="1"/>
        <end position="49"/>
    </location>
</feature>
<sequence>FYHRDIDDPVHKGHPDYRNPGRHPDSQMQTHSRHREKEKEKEKMYRESSRLAKLSHRYVDPLLVKQKDPLGDSNFMNYLDNSTNDNLNAPNLQCHNMNNGQMFEEMIKVEEKEQPHYKRKSSKRPGHL</sequence>
<organism evidence="2 3">
    <name type="scientific">Wickerhamomyces pijperi</name>
    <name type="common">Yeast</name>
    <name type="synonym">Pichia pijperi</name>
    <dbReference type="NCBI Taxonomy" id="599730"/>
    <lineage>
        <taxon>Eukaryota</taxon>
        <taxon>Fungi</taxon>
        <taxon>Dikarya</taxon>
        <taxon>Ascomycota</taxon>
        <taxon>Saccharomycotina</taxon>
        <taxon>Saccharomycetes</taxon>
        <taxon>Phaffomycetales</taxon>
        <taxon>Wickerhamomycetaceae</taxon>
        <taxon>Wickerhamomyces</taxon>
    </lineage>
</organism>
<dbReference type="EMBL" id="JAEUBG010001720">
    <property type="protein sequence ID" value="KAH3685942.1"/>
    <property type="molecule type" value="Genomic_DNA"/>
</dbReference>
<feature type="non-terminal residue" evidence="2">
    <location>
        <position position="1"/>
    </location>
</feature>
<comment type="caution">
    <text evidence="2">The sequence shown here is derived from an EMBL/GenBank/DDBJ whole genome shotgun (WGS) entry which is preliminary data.</text>
</comment>
<evidence type="ECO:0000313" key="2">
    <source>
        <dbReference type="EMBL" id="KAH3685942.1"/>
    </source>
</evidence>
<gene>
    <name evidence="2" type="ORF">WICPIJ_003064</name>
</gene>
<dbReference type="AlphaFoldDB" id="A0A9P8Q8G9"/>
<reference evidence="2" key="1">
    <citation type="journal article" date="2021" name="Open Biol.">
        <title>Shared evolutionary footprints suggest mitochondrial oxidative damage underlies multiple complex I losses in fungi.</title>
        <authorList>
            <person name="Schikora-Tamarit M.A."/>
            <person name="Marcet-Houben M."/>
            <person name="Nosek J."/>
            <person name="Gabaldon T."/>
        </authorList>
    </citation>
    <scope>NUCLEOTIDE SEQUENCE</scope>
    <source>
        <strain evidence="2">CBS2887</strain>
    </source>
</reference>
<evidence type="ECO:0000313" key="3">
    <source>
        <dbReference type="Proteomes" id="UP000774326"/>
    </source>
</evidence>
<protein>
    <submittedName>
        <fullName evidence="2">Uncharacterized protein</fullName>
    </submittedName>
</protein>
<feature type="compositionally biased region" description="Basic and acidic residues" evidence="1">
    <location>
        <begin position="35"/>
        <end position="49"/>
    </location>
</feature>
<accession>A0A9P8Q8G9</accession>
<name>A0A9P8Q8G9_WICPI</name>
<reference evidence="2" key="2">
    <citation type="submission" date="2021-01" db="EMBL/GenBank/DDBJ databases">
        <authorList>
            <person name="Schikora-Tamarit M.A."/>
        </authorList>
    </citation>
    <scope>NUCLEOTIDE SEQUENCE</scope>
    <source>
        <strain evidence="2">CBS2887</strain>
    </source>
</reference>
<proteinExistence type="predicted"/>
<keyword evidence="3" id="KW-1185">Reference proteome</keyword>